<dbReference type="GO" id="GO:0008237">
    <property type="term" value="F:metallopeptidase activity"/>
    <property type="evidence" value="ECO:0007669"/>
    <property type="project" value="UniProtKB-KW"/>
</dbReference>
<name>A0A1Y0IGC8_9GAMM</name>
<evidence type="ECO:0000256" key="3">
    <source>
        <dbReference type="ARBA" id="ARBA00022801"/>
    </source>
</evidence>
<dbReference type="CDD" id="cd08071">
    <property type="entry name" value="MPN_DUF2466"/>
    <property type="match status" value="1"/>
</dbReference>
<dbReference type="PROSITE" id="PS50249">
    <property type="entry name" value="MPN"/>
    <property type="match status" value="1"/>
</dbReference>
<accession>A0A1Y0IGC8</accession>
<organism evidence="9 10">
    <name type="scientific">Oleiphilus messinensis</name>
    <dbReference type="NCBI Taxonomy" id="141451"/>
    <lineage>
        <taxon>Bacteria</taxon>
        <taxon>Pseudomonadati</taxon>
        <taxon>Pseudomonadota</taxon>
        <taxon>Gammaproteobacteria</taxon>
        <taxon>Oceanospirillales</taxon>
        <taxon>Oleiphilaceae</taxon>
        <taxon>Oleiphilus</taxon>
    </lineage>
</organism>
<evidence type="ECO:0000313" key="10">
    <source>
        <dbReference type="Proteomes" id="UP000196027"/>
    </source>
</evidence>
<keyword evidence="10" id="KW-1185">Reference proteome</keyword>
<dbReference type="Proteomes" id="UP000196027">
    <property type="component" value="Chromosome"/>
</dbReference>
<feature type="region of interest" description="Disordered" evidence="7">
    <location>
        <begin position="1"/>
        <end position="20"/>
    </location>
</feature>
<dbReference type="EMBL" id="CP021425">
    <property type="protein sequence ID" value="ARU58565.1"/>
    <property type="molecule type" value="Genomic_DNA"/>
</dbReference>
<dbReference type="InterPro" id="IPR010994">
    <property type="entry name" value="RuvA_2-like"/>
</dbReference>
<comment type="similarity">
    <text evidence="6">Belongs to the UPF0758 family.</text>
</comment>
<dbReference type="InterPro" id="IPR020891">
    <property type="entry name" value="UPF0758_CS"/>
</dbReference>
<evidence type="ECO:0000259" key="8">
    <source>
        <dbReference type="PROSITE" id="PS50249"/>
    </source>
</evidence>
<gene>
    <name evidence="9" type="ORF">OLMES_4569</name>
</gene>
<dbReference type="SUPFAM" id="SSF47781">
    <property type="entry name" value="RuvA domain 2-like"/>
    <property type="match status" value="1"/>
</dbReference>
<dbReference type="InterPro" id="IPR046778">
    <property type="entry name" value="UPF0758_N"/>
</dbReference>
<dbReference type="GO" id="GO:0046872">
    <property type="term" value="F:metal ion binding"/>
    <property type="evidence" value="ECO:0007669"/>
    <property type="project" value="UniProtKB-KW"/>
</dbReference>
<evidence type="ECO:0000256" key="7">
    <source>
        <dbReference type="SAM" id="MobiDB-lite"/>
    </source>
</evidence>
<keyword evidence="1" id="KW-0645">Protease</keyword>
<dbReference type="NCBIfam" id="TIGR00608">
    <property type="entry name" value="radc"/>
    <property type="match status" value="1"/>
</dbReference>
<dbReference type="AlphaFoldDB" id="A0A1Y0IGC8"/>
<proteinExistence type="inferred from homology"/>
<dbReference type="Pfam" id="PF04002">
    <property type="entry name" value="RadC"/>
    <property type="match status" value="1"/>
</dbReference>
<dbReference type="OrthoDB" id="9804482at2"/>
<evidence type="ECO:0000256" key="5">
    <source>
        <dbReference type="ARBA" id="ARBA00023049"/>
    </source>
</evidence>
<dbReference type="InterPro" id="IPR001405">
    <property type="entry name" value="UPF0758"/>
</dbReference>
<dbReference type="Pfam" id="PF20582">
    <property type="entry name" value="UPF0758_N"/>
    <property type="match status" value="1"/>
</dbReference>
<dbReference type="SUPFAM" id="SSF102712">
    <property type="entry name" value="JAB1/MPN domain"/>
    <property type="match status" value="1"/>
</dbReference>
<keyword evidence="2" id="KW-0479">Metal-binding</keyword>
<evidence type="ECO:0000256" key="1">
    <source>
        <dbReference type="ARBA" id="ARBA00022670"/>
    </source>
</evidence>
<keyword evidence="3" id="KW-0378">Hydrolase</keyword>
<dbReference type="InterPro" id="IPR037518">
    <property type="entry name" value="MPN"/>
</dbReference>
<dbReference type="PANTHER" id="PTHR30471:SF3">
    <property type="entry name" value="UPF0758 PROTEIN YEES-RELATED"/>
    <property type="match status" value="1"/>
</dbReference>
<reference evidence="9 10" key="1">
    <citation type="submission" date="2017-05" db="EMBL/GenBank/DDBJ databases">
        <title>Genomic insights into alkan degradation activity of Oleiphilus messinensis.</title>
        <authorList>
            <person name="Kozyavkin S.A."/>
            <person name="Slesarev A.I."/>
            <person name="Golyshin P.N."/>
            <person name="Korzhenkov A."/>
            <person name="Golyshina O.N."/>
            <person name="Toshchakov S.V."/>
        </authorList>
    </citation>
    <scope>NUCLEOTIDE SEQUENCE [LARGE SCALE GENOMIC DNA]</scope>
    <source>
        <strain evidence="9 10">ME102</strain>
    </source>
</reference>
<evidence type="ECO:0000256" key="4">
    <source>
        <dbReference type="ARBA" id="ARBA00022833"/>
    </source>
</evidence>
<evidence type="ECO:0000256" key="2">
    <source>
        <dbReference type="ARBA" id="ARBA00022723"/>
    </source>
</evidence>
<dbReference type="KEGG" id="ome:OLMES_4569"/>
<dbReference type="GO" id="GO:0006508">
    <property type="term" value="P:proteolysis"/>
    <property type="evidence" value="ECO:0007669"/>
    <property type="project" value="UniProtKB-KW"/>
</dbReference>
<dbReference type="Gene3D" id="3.40.140.10">
    <property type="entry name" value="Cytidine Deaminase, domain 2"/>
    <property type="match status" value="1"/>
</dbReference>
<dbReference type="PANTHER" id="PTHR30471">
    <property type="entry name" value="DNA REPAIR PROTEIN RADC"/>
    <property type="match status" value="1"/>
</dbReference>
<dbReference type="RefSeq" id="WP_087463327.1">
    <property type="nucleotide sequence ID" value="NZ_CP021425.1"/>
</dbReference>
<sequence>MSIRNWPEQQRPREKLLQQGPNSLSDSELLAIFLRTGVSGKSAVQVAQELINQFGSLGNLLTASQTEFCRGHGLGTAKFAQLQAVLEMSRRYLLEEVRQPDALTSPDKVRKFLIQHFRALRVEVFGCLYLNTQNQIIEFEELFSGTLDSAAVYPREVAVRALEASAKSVILVHNHPSGNPEPSRADIEITERLKSALALLEIRVLDHIIIAQTQMVSLAERGYC</sequence>
<feature type="domain" description="MPN" evidence="8">
    <location>
        <begin position="102"/>
        <end position="224"/>
    </location>
</feature>
<dbReference type="NCBIfam" id="NF000642">
    <property type="entry name" value="PRK00024.1"/>
    <property type="match status" value="1"/>
</dbReference>
<dbReference type="PROSITE" id="PS01302">
    <property type="entry name" value="UPF0758"/>
    <property type="match status" value="1"/>
</dbReference>
<dbReference type="InterPro" id="IPR025657">
    <property type="entry name" value="RadC_JAB"/>
</dbReference>
<keyword evidence="5" id="KW-0482">Metalloprotease</keyword>
<protein>
    <submittedName>
        <fullName evidence="9">DNA repair protein RadC</fullName>
    </submittedName>
</protein>
<evidence type="ECO:0000256" key="6">
    <source>
        <dbReference type="RuleBase" id="RU003797"/>
    </source>
</evidence>
<keyword evidence="4" id="KW-0862">Zinc</keyword>
<evidence type="ECO:0000313" key="9">
    <source>
        <dbReference type="EMBL" id="ARU58565.1"/>
    </source>
</evidence>